<dbReference type="RefSeq" id="WP_344087626.1">
    <property type="nucleotide sequence ID" value="NZ_BAAALS010000038.1"/>
</dbReference>
<keyword evidence="4" id="KW-1185">Reference proteome</keyword>
<dbReference type="InterPro" id="IPR015797">
    <property type="entry name" value="NUDIX_hydrolase-like_dom_sf"/>
</dbReference>
<dbReference type="Gene3D" id="3.90.79.10">
    <property type="entry name" value="Nucleoside Triphosphate Pyrophosphohydrolase"/>
    <property type="match status" value="1"/>
</dbReference>
<dbReference type="Pfam" id="PF00293">
    <property type="entry name" value="NUDIX"/>
    <property type="match status" value="1"/>
</dbReference>
<dbReference type="Proteomes" id="UP001500655">
    <property type="component" value="Unassembled WGS sequence"/>
</dbReference>
<comment type="caution">
    <text evidence="3">The sequence shown here is derived from an EMBL/GenBank/DDBJ whole genome shotgun (WGS) entry which is preliminary data.</text>
</comment>
<dbReference type="InterPro" id="IPR000086">
    <property type="entry name" value="NUDIX_hydrolase_dom"/>
</dbReference>
<comment type="similarity">
    <text evidence="1">Belongs to the Nudix hydrolase family.</text>
</comment>
<dbReference type="SUPFAM" id="SSF55811">
    <property type="entry name" value="Nudix"/>
    <property type="match status" value="1"/>
</dbReference>
<feature type="domain" description="Nudix hydrolase" evidence="2">
    <location>
        <begin position="1"/>
        <end position="127"/>
    </location>
</feature>
<dbReference type="PROSITE" id="PS51462">
    <property type="entry name" value="NUDIX"/>
    <property type="match status" value="1"/>
</dbReference>
<dbReference type="EMBL" id="BAAALS010000038">
    <property type="protein sequence ID" value="GAA1774338.1"/>
    <property type="molecule type" value="Genomic_DNA"/>
</dbReference>
<proteinExistence type="inferred from homology"/>
<evidence type="ECO:0000259" key="2">
    <source>
        <dbReference type="PROSITE" id="PS51462"/>
    </source>
</evidence>
<dbReference type="PANTHER" id="PTHR43736">
    <property type="entry name" value="ADP-RIBOSE PYROPHOSPHATASE"/>
    <property type="match status" value="1"/>
</dbReference>
<reference evidence="4" key="1">
    <citation type="journal article" date="2019" name="Int. J. Syst. Evol. Microbiol.">
        <title>The Global Catalogue of Microorganisms (GCM) 10K type strain sequencing project: providing services to taxonomists for standard genome sequencing and annotation.</title>
        <authorList>
            <consortium name="The Broad Institute Genomics Platform"/>
            <consortium name="The Broad Institute Genome Sequencing Center for Infectious Disease"/>
            <person name="Wu L."/>
            <person name="Ma J."/>
        </authorList>
    </citation>
    <scope>NUCLEOTIDE SEQUENCE [LARGE SCALE GENOMIC DNA]</scope>
    <source>
        <strain evidence="4">JCM 13249</strain>
    </source>
</reference>
<evidence type="ECO:0000313" key="4">
    <source>
        <dbReference type="Proteomes" id="UP001500655"/>
    </source>
</evidence>
<accession>A0ABP4XCV0</accession>
<organism evidence="3 4">
    <name type="scientific">Luedemannella helvata</name>
    <dbReference type="NCBI Taxonomy" id="349315"/>
    <lineage>
        <taxon>Bacteria</taxon>
        <taxon>Bacillati</taxon>
        <taxon>Actinomycetota</taxon>
        <taxon>Actinomycetes</taxon>
        <taxon>Micromonosporales</taxon>
        <taxon>Micromonosporaceae</taxon>
        <taxon>Luedemannella</taxon>
    </lineage>
</organism>
<protein>
    <recommendedName>
        <fullName evidence="2">Nudix hydrolase domain-containing protein</fullName>
    </recommendedName>
</protein>
<evidence type="ECO:0000313" key="3">
    <source>
        <dbReference type="EMBL" id="GAA1774338.1"/>
    </source>
</evidence>
<sequence length="153" mass="17528">MIERVRAVLVTPNNELLLIRRQRSDQPVYWVLPGGHVEPTDRTREAALQREVHEELAGTPRIHSLIQVIDGTDDRQYIYLARIAEWSFADRNGPEFTEPGRGAYNIDTIPPTAEDLAEINLKPDQLATFLINHLHGDIDLFTLPDLRDSRRPD</sequence>
<gene>
    <name evidence="3" type="ORF">GCM10009681_52390</name>
</gene>
<name>A0ABP4XCV0_9ACTN</name>
<evidence type="ECO:0000256" key="1">
    <source>
        <dbReference type="ARBA" id="ARBA00005582"/>
    </source>
</evidence>
<dbReference type="PANTHER" id="PTHR43736:SF1">
    <property type="entry name" value="DIHYDRONEOPTERIN TRIPHOSPHATE DIPHOSPHATASE"/>
    <property type="match status" value="1"/>
</dbReference>